<evidence type="ECO:0000313" key="1">
    <source>
        <dbReference type="EMBL" id="CUV03193.1"/>
    </source>
</evidence>
<dbReference type="EMBL" id="FAXA01000371">
    <property type="protein sequence ID" value="CUV03193.1"/>
    <property type="molecule type" value="Genomic_DNA"/>
</dbReference>
<sequence>MVPGLTAGSHNVSVTASSVTGSVSLKVVATTAAVVEVSTATEDVFADTIAADNLVRVWKFSNADQSWSFYDPREAFASANTLSDTGSGDIVWVNVTAEESFQSGTLYPGWNLISLD</sequence>
<proteinExistence type="predicted"/>
<reference evidence="1" key="1">
    <citation type="submission" date="2015-10" db="EMBL/GenBank/DDBJ databases">
        <authorList>
            <person name="Gilbert D.G."/>
        </authorList>
    </citation>
    <scope>NUCLEOTIDE SEQUENCE</scope>
</reference>
<accession>A0A170QAR0</accession>
<gene>
    <name evidence="1" type="ORF">MGWOODY_Clf1226</name>
</gene>
<name>A0A170QAR0_9ZZZZ</name>
<protein>
    <submittedName>
        <fullName evidence="1">Uncharacterized protein</fullName>
    </submittedName>
</protein>
<organism evidence="1">
    <name type="scientific">hydrothermal vent metagenome</name>
    <dbReference type="NCBI Taxonomy" id="652676"/>
    <lineage>
        <taxon>unclassified sequences</taxon>
        <taxon>metagenomes</taxon>
        <taxon>ecological metagenomes</taxon>
    </lineage>
</organism>
<dbReference type="AlphaFoldDB" id="A0A170QAR0"/>